<dbReference type="PANTHER" id="PTHR28019">
    <property type="entry name" value="CELL MEMBRANE PROTEIN YLR413W-RELATED"/>
    <property type="match status" value="1"/>
</dbReference>
<dbReference type="RefSeq" id="XP_030995729.1">
    <property type="nucleotide sequence ID" value="XM_031138504.1"/>
</dbReference>
<dbReference type="GO" id="GO:0005886">
    <property type="term" value="C:plasma membrane"/>
    <property type="evidence" value="ECO:0007669"/>
    <property type="project" value="InterPro"/>
</dbReference>
<keyword evidence="4" id="KW-1185">Reference proteome</keyword>
<keyword evidence="2" id="KW-0812">Transmembrane</keyword>
<gene>
    <name evidence="3" type="ORF">E0L32_000412</name>
</gene>
<accession>A0A507BB13</accession>
<evidence type="ECO:0000256" key="2">
    <source>
        <dbReference type="SAM" id="Phobius"/>
    </source>
</evidence>
<feature type="transmembrane region" description="Helical" evidence="2">
    <location>
        <begin position="229"/>
        <end position="253"/>
    </location>
</feature>
<dbReference type="InterPro" id="IPR009571">
    <property type="entry name" value="SUR7/Rim9-like_fungi"/>
</dbReference>
<keyword evidence="2" id="KW-0472">Membrane</keyword>
<dbReference type="AlphaFoldDB" id="A0A507BB13"/>
<feature type="transmembrane region" description="Helical" evidence="2">
    <location>
        <begin position="160"/>
        <end position="177"/>
    </location>
</feature>
<dbReference type="PANTHER" id="PTHR28019:SF2">
    <property type="entry name" value="CELL MEMBRANE PROTEIN YLR413W-RELATED"/>
    <property type="match status" value="1"/>
</dbReference>
<dbReference type="GeneID" id="41967859"/>
<feature type="region of interest" description="Disordered" evidence="1">
    <location>
        <begin position="340"/>
        <end position="393"/>
    </location>
</feature>
<evidence type="ECO:0000313" key="3">
    <source>
        <dbReference type="EMBL" id="TPX14018.1"/>
    </source>
</evidence>
<feature type="compositionally biased region" description="Basic and acidic residues" evidence="1">
    <location>
        <begin position="340"/>
        <end position="358"/>
    </location>
</feature>
<dbReference type="Pfam" id="PF06687">
    <property type="entry name" value="SUR7"/>
    <property type="match status" value="1"/>
</dbReference>
<reference evidence="3 4" key="1">
    <citation type="submission" date="2019-06" db="EMBL/GenBank/DDBJ databases">
        <title>Draft genome sequence of the filamentous fungus Phialemoniopsis curvata isolated from diesel fuel.</title>
        <authorList>
            <person name="Varaljay V.A."/>
            <person name="Lyon W.J."/>
            <person name="Crouch A.L."/>
            <person name="Drake C.E."/>
            <person name="Hollomon J.M."/>
            <person name="Nadeau L.J."/>
            <person name="Nunn H.S."/>
            <person name="Stevenson B.S."/>
            <person name="Bojanowski C.L."/>
            <person name="Crookes-Goodson W.J."/>
        </authorList>
    </citation>
    <scope>NUCLEOTIDE SEQUENCE [LARGE SCALE GENOMIC DNA]</scope>
    <source>
        <strain evidence="3 4">D216</strain>
    </source>
</reference>
<feature type="compositionally biased region" description="Basic and acidic residues" evidence="1">
    <location>
        <begin position="373"/>
        <end position="382"/>
    </location>
</feature>
<sequence>MAQWANRHERLKPSVTSLVPTLLGLTTVLLILLALLAGVNNSLTALYYFKVDVSQLSVPSSLAGSGFLQDLTAVSGIDLVGQEATASSLGLAQTYTVNILNSCADFPSKTVCSTPNLKLNFSPGSDLHLDGTGYRVSDANSYSRSLIRYRNSHRFIAPEYIIAAVATLLAATLGLAGNRSKGTAFVTLALSGLGTGFLLGANVAATINAQRIVKAINANFSDAGVNAKIAGGGIPITWTAFALSLVSTIILAVRLYRWSASSSGPAPREWVVLRHNAGKSGGGKAGNILVTGRDAYEGAGADRTAQSPVGQLLNRVSTWGQHKYVQVEKQLDVGRERRFEREMERHDRWASDQSEPRHVGGRPEYIPMGSMADNREHGRNLESYEPYRSNQRG</sequence>
<dbReference type="Proteomes" id="UP000319257">
    <property type="component" value="Unassembled WGS sequence"/>
</dbReference>
<evidence type="ECO:0000313" key="4">
    <source>
        <dbReference type="Proteomes" id="UP000319257"/>
    </source>
</evidence>
<evidence type="ECO:0000256" key="1">
    <source>
        <dbReference type="SAM" id="MobiDB-lite"/>
    </source>
</evidence>
<feature type="transmembrane region" description="Helical" evidence="2">
    <location>
        <begin position="184"/>
        <end position="209"/>
    </location>
</feature>
<dbReference type="InterPro" id="IPR052413">
    <property type="entry name" value="SUR7_domain"/>
</dbReference>
<dbReference type="OrthoDB" id="4480814at2759"/>
<protein>
    <submittedName>
        <fullName evidence="3">Uncharacterized protein</fullName>
    </submittedName>
</protein>
<keyword evidence="2" id="KW-1133">Transmembrane helix</keyword>
<proteinExistence type="predicted"/>
<name>A0A507BB13_9PEZI</name>
<dbReference type="GO" id="GO:0031505">
    <property type="term" value="P:fungal-type cell wall organization"/>
    <property type="evidence" value="ECO:0007669"/>
    <property type="project" value="TreeGrafter"/>
</dbReference>
<dbReference type="InParanoid" id="A0A507BB13"/>
<dbReference type="EMBL" id="SKBQ01000002">
    <property type="protein sequence ID" value="TPX14018.1"/>
    <property type="molecule type" value="Genomic_DNA"/>
</dbReference>
<dbReference type="GO" id="GO:0051285">
    <property type="term" value="C:cell cortex of cell tip"/>
    <property type="evidence" value="ECO:0007669"/>
    <property type="project" value="TreeGrafter"/>
</dbReference>
<comment type="caution">
    <text evidence="3">The sequence shown here is derived from an EMBL/GenBank/DDBJ whole genome shotgun (WGS) entry which is preliminary data.</text>
</comment>
<feature type="transmembrane region" description="Helical" evidence="2">
    <location>
        <begin position="21"/>
        <end position="49"/>
    </location>
</feature>
<organism evidence="3 4">
    <name type="scientific">Thyridium curvatum</name>
    <dbReference type="NCBI Taxonomy" id="1093900"/>
    <lineage>
        <taxon>Eukaryota</taxon>
        <taxon>Fungi</taxon>
        <taxon>Dikarya</taxon>
        <taxon>Ascomycota</taxon>
        <taxon>Pezizomycotina</taxon>
        <taxon>Sordariomycetes</taxon>
        <taxon>Sordariomycetidae</taxon>
        <taxon>Thyridiales</taxon>
        <taxon>Thyridiaceae</taxon>
        <taxon>Thyridium</taxon>
    </lineage>
</organism>